<keyword evidence="5" id="KW-1185">Reference proteome</keyword>
<feature type="coiled-coil region" evidence="2">
    <location>
        <begin position="274"/>
        <end position="301"/>
    </location>
</feature>
<protein>
    <recommendedName>
        <fullName evidence="6">Alpha-taxilin</fullName>
    </recommendedName>
</protein>
<evidence type="ECO:0000313" key="4">
    <source>
        <dbReference type="EMBL" id="KAL3123772.1"/>
    </source>
</evidence>
<evidence type="ECO:0000256" key="3">
    <source>
        <dbReference type="SAM" id="MobiDB-lite"/>
    </source>
</evidence>
<evidence type="ECO:0008006" key="6">
    <source>
        <dbReference type="Google" id="ProtNLM"/>
    </source>
</evidence>
<comment type="similarity">
    <text evidence="1">Belongs to the taxilin family.</text>
</comment>
<dbReference type="PANTHER" id="PTHR16127:SF13">
    <property type="entry name" value="GH01188P"/>
    <property type="match status" value="1"/>
</dbReference>
<dbReference type="PANTHER" id="PTHR16127">
    <property type="entry name" value="TAXILIN"/>
    <property type="match status" value="1"/>
</dbReference>
<comment type="caution">
    <text evidence="4">The sequence shown here is derived from an EMBL/GenBank/DDBJ whole genome shotgun (WGS) entry which is preliminary data.</text>
</comment>
<dbReference type="Pfam" id="PF09728">
    <property type="entry name" value="Taxilin"/>
    <property type="match status" value="1"/>
</dbReference>
<dbReference type="Proteomes" id="UP001620626">
    <property type="component" value="Unassembled WGS sequence"/>
</dbReference>
<reference evidence="4 5" key="1">
    <citation type="submission" date="2024-10" db="EMBL/GenBank/DDBJ databases">
        <authorList>
            <person name="Kim D."/>
        </authorList>
    </citation>
    <scope>NUCLEOTIDE SEQUENCE [LARGE SCALE GENOMIC DNA]</scope>
    <source>
        <strain evidence="4">BH-2024</strain>
    </source>
</reference>
<dbReference type="InterPro" id="IPR026183">
    <property type="entry name" value="Taxilin_fam"/>
</dbReference>
<evidence type="ECO:0000256" key="2">
    <source>
        <dbReference type="SAM" id="Coils"/>
    </source>
</evidence>
<dbReference type="EMBL" id="JBICBT010000087">
    <property type="protein sequence ID" value="KAL3123772.1"/>
    <property type="molecule type" value="Genomic_DNA"/>
</dbReference>
<name>A0ABD2M8D0_9BILA</name>
<accession>A0ABD2M8D0</accession>
<evidence type="ECO:0000256" key="1">
    <source>
        <dbReference type="ARBA" id="ARBA00009550"/>
    </source>
</evidence>
<dbReference type="AlphaFoldDB" id="A0ABD2M8D0"/>
<feature type="region of interest" description="Disordered" evidence="3">
    <location>
        <begin position="334"/>
        <end position="363"/>
    </location>
</feature>
<gene>
    <name evidence="4" type="ORF">niasHT_009985</name>
</gene>
<feature type="coiled-coil region" evidence="2">
    <location>
        <begin position="47"/>
        <end position="122"/>
    </location>
</feature>
<organism evidence="4 5">
    <name type="scientific">Heterodera trifolii</name>
    <dbReference type="NCBI Taxonomy" id="157864"/>
    <lineage>
        <taxon>Eukaryota</taxon>
        <taxon>Metazoa</taxon>
        <taxon>Ecdysozoa</taxon>
        <taxon>Nematoda</taxon>
        <taxon>Chromadorea</taxon>
        <taxon>Rhabditida</taxon>
        <taxon>Tylenchina</taxon>
        <taxon>Tylenchomorpha</taxon>
        <taxon>Tylenchoidea</taxon>
        <taxon>Heteroderidae</taxon>
        <taxon>Heteroderinae</taxon>
        <taxon>Heterodera</taxon>
    </lineage>
</organism>
<keyword evidence="2" id="KW-0175">Coiled coil</keyword>
<evidence type="ECO:0000313" key="5">
    <source>
        <dbReference type="Proteomes" id="UP001620626"/>
    </source>
</evidence>
<sequence length="363" mass="41806">MDLAATSSSAPLMECPAFEKAREKQRRKIGEALSGLKADDQVEFLISRLAEAELRGAEEKKESERLRRENGKLNTKLNSVEKLLSKTEVAKSKMEQLCRELNKAHREEKEQNQLRCKQMQNVHADTVESFKKSLAEIQLSVEEKREHNKRVADVEKLSEHLNQLTSDYETRLAELKKLYDERESNLGVIAKTKDSELDTLHLQIGEMQKRVQQVFAENVELKKELLSSEDRVKKSIESEIGMRKLLDDYSEKYSELTKSLSLSNSSFDKVKDQMGKMNSKLIKMESEVRKWKNQAEDNARRVSALSDEKVEIERTLSLKDRQLVQLQELCRVLKREGDKPNRPNENGEVTERDGELEVANSGN</sequence>
<proteinExistence type="inferred from homology"/>